<accession>A0A836CJN1</accession>
<proteinExistence type="predicted"/>
<keyword evidence="2 5" id="KW-0503">Monooxygenase</keyword>
<evidence type="ECO:0000256" key="2">
    <source>
        <dbReference type="ARBA" id="ARBA00023033"/>
    </source>
</evidence>
<dbReference type="InterPro" id="IPR050493">
    <property type="entry name" value="FAD-dep_Monooxygenase_BioMet"/>
</dbReference>
<evidence type="ECO:0000256" key="1">
    <source>
        <dbReference type="ARBA" id="ARBA00023002"/>
    </source>
</evidence>
<dbReference type="Proteomes" id="UP000664859">
    <property type="component" value="Unassembled WGS sequence"/>
</dbReference>
<comment type="caution">
    <text evidence="5">The sequence shown here is derived from an EMBL/GenBank/DDBJ whole genome shotgun (WGS) entry which is preliminary data.</text>
</comment>
<keyword evidence="1" id="KW-0560">Oxidoreductase</keyword>
<dbReference type="GO" id="GO:0071949">
    <property type="term" value="F:FAD binding"/>
    <property type="evidence" value="ECO:0007669"/>
    <property type="project" value="InterPro"/>
</dbReference>
<keyword evidence="3" id="KW-0732">Signal</keyword>
<dbReference type="Gene3D" id="3.50.50.60">
    <property type="entry name" value="FAD/NAD(P)-binding domain"/>
    <property type="match status" value="1"/>
</dbReference>
<dbReference type="PRINTS" id="PR00420">
    <property type="entry name" value="RNGMNOXGNASE"/>
</dbReference>
<evidence type="ECO:0000259" key="4">
    <source>
        <dbReference type="Pfam" id="PF01494"/>
    </source>
</evidence>
<evidence type="ECO:0000313" key="5">
    <source>
        <dbReference type="EMBL" id="KAG5189070.1"/>
    </source>
</evidence>
<dbReference type="GO" id="GO:0004497">
    <property type="term" value="F:monooxygenase activity"/>
    <property type="evidence" value="ECO:0007669"/>
    <property type="project" value="UniProtKB-KW"/>
</dbReference>
<feature type="signal peptide" evidence="3">
    <location>
        <begin position="1"/>
        <end position="23"/>
    </location>
</feature>
<dbReference type="PANTHER" id="PTHR13789:SF309">
    <property type="entry name" value="PUTATIVE (AFU_ORTHOLOGUE AFUA_6G14510)-RELATED"/>
    <property type="match status" value="1"/>
</dbReference>
<dbReference type="InterPro" id="IPR036188">
    <property type="entry name" value="FAD/NAD-bd_sf"/>
</dbReference>
<evidence type="ECO:0000256" key="3">
    <source>
        <dbReference type="SAM" id="SignalP"/>
    </source>
</evidence>
<reference evidence="5" key="1">
    <citation type="submission" date="2021-02" db="EMBL/GenBank/DDBJ databases">
        <title>First Annotated Genome of the Yellow-green Alga Tribonema minus.</title>
        <authorList>
            <person name="Mahan K.M."/>
        </authorList>
    </citation>
    <scope>NUCLEOTIDE SEQUENCE</scope>
    <source>
        <strain evidence="5">UTEX B ZZ1240</strain>
    </source>
</reference>
<keyword evidence="6" id="KW-1185">Reference proteome</keyword>
<gene>
    <name evidence="5" type="ORF">JKP88DRAFT_269425</name>
</gene>
<dbReference type="InterPro" id="IPR002938">
    <property type="entry name" value="FAD-bd"/>
</dbReference>
<protein>
    <submittedName>
        <fullName evidence="5">Monooxygenase</fullName>
    </submittedName>
</protein>
<sequence>MLCYVAPLLGLLVLLQLQPEAAALQAPLRRIAIVGAGAGGLTLANALRKLDTGVDEVEVFERSVSNLQPGTGGGIQINSGASILRLLGFGDELDASAQRITRVLTRAASGRVLLDLDVLEAAERRRNSGQFAASDLKFYAIMRDRLQQMLLAQLPDGCLQLGKEVTNLEQTDKGVSLRFRDGSASQRPYDMVVGADGIAGAVKAAVSGTETPAVDSGLRIQLGVGAGNRPSGADSELHQWFGGNTYALTATYGGIGGKSEMIAIVYQDRKPMGENIGWQTADVTQDAVTRLEERCFPQEVVNVAKGCDRFFQVGVRYRNPLTKWSSTDGRMVLLGDSAHAMPPTLGQGANQAIQDAYCLAERLQALKRGDYGSVREAVRSYEATRKPLVASLLAKSVFLGGVETLDGPVGAFVRDNFFSVMGTVGVAEKIFVDGGVPRV</sequence>
<dbReference type="SUPFAM" id="SSF51905">
    <property type="entry name" value="FAD/NAD(P)-binding domain"/>
    <property type="match status" value="1"/>
</dbReference>
<name>A0A836CJN1_9STRA</name>
<dbReference type="OrthoDB" id="417877at2759"/>
<dbReference type="AlphaFoldDB" id="A0A836CJN1"/>
<organism evidence="5 6">
    <name type="scientific">Tribonema minus</name>
    <dbReference type="NCBI Taxonomy" id="303371"/>
    <lineage>
        <taxon>Eukaryota</taxon>
        <taxon>Sar</taxon>
        <taxon>Stramenopiles</taxon>
        <taxon>Ochrophyta</taxon>
        <taxon>PX clade</taxon>
        <taxon>Xanthophyceae</taxon>
        <taxon>Tribonematales</taxon>
        <taxon>Tribonemataceae</taxon>
        <taxon>Tribonema</taxon>
    </lineage>
</organism>
<dbReference type="PANTHER" id="PTHR13789">
    <property type="entry name" value="MONOOXYGENASE"/>
    <property type="match status" value="1"/>
</dbReference>
<dbReference type="EMBL" id="JAFCMP010000057">
    <property type="protein sequence ID" value="KAG5189070.1"/>
    <property type="molecule type" value="Genomic_DNA"/>
</dbReference>
<dbReference type="Pfam" id="PF01494">
    <property type="entry name" value="FAD_binding_3"/>
    <property type="match status" value="1"/>
</dbReference>
<feature type="chain" id="PRO_5033059229" evidence="3">
    <location>
        <begin position="24"/>
        <end position="439"/>
    </location>
</feature>
<feature type="domain" description="FAD-binding" evidence="4">
    <location>
        <begin position="31"/>
        <end position="394"/>
    </location>
</feature>
<evidence type="ECO:0000313" key="6">
    <source>
        <dbReference type="Proteomes" id="UP000664859"/>
    </source>
</evidence>